<dbReference type="PANTHER" id="PTHR15592">
    <property type="entry name" value="MATRIN 3/NUCLEAR PROTEIN 220-RELATED"/>
    <property type="match status" value="1"/>
</dbReference>
<feature type="region of interest" description="Disordered" evidence="7">
    <location>
        <begin position="2137"/>
        <end position="2158"/>
    </location>
</feature>
<feature type="compositionally biased region" description="Low complexity" evidence="7">
    <location>
        <begin position="474"/>
        <end position="489"/>
    </location>
</feature>
<feature type="compositionally biased region" description="Basic and acidic residues" evidence="7">
    <location>
        <begin position="1363"/>
        <end position="1374"/>
    </location>
</feature>
<evidence type="ECO:0000259" key="10">
    <source>
        <dbReference type="PROSITE" id="PS50171"/>
    </source>
</evidence>
<evidence type="ECO:0000256" key="3">
    <source>
        <dbReference type="ARBA" id="ARBA00022771"/>
    </source>
</evidence>
<feature type="region of interest" description="Disordered" evidence="7">
    <location>
        <begin position="1903"/>
        <end position="1962"/>
    </location>
</feature>
<dbReference type="InterPro" id="IPR003604">
    <property type="entry name" value="Matrin/U1-like-C_Znf_C2H2"/>
</dbReference>
<feature type="compositionally biased region" description="Low complexity" evidence="7">
    <location>
        <begin position="1795"/>
        <end position="1804"/>
    </location>
</feature>
<feature type="domain" description="Matrin-type" evidence="10">
    <location>
        <begin position="2114"/>
        <end position="2144"/>
    </location>
</feature>
<keyword evidence="6" id="KW-0694">RNA-binding</keyword>
<evidence type="ECO:0000256" key="1">
    <source>
        <dbReference type="ARBA" id="ARBA00004123"/>
    </source>
</evidence>
<dbReference type="InterPro" id="IPR036236">
    <property type="entry name" value="Znf_C2H2_sf"/>
</dbReference>
<feature type="compositionally biased region" description="Basic and acidic residues" evidence="7">
    <location>
        <begin position="593"/>
        <end position="602"/>
    </location>
</feature>
<feature type="compositionally biased region" description="Acidic residues" evidence="7">
    <location>
        <begin position="2009"/>
        <end position="2020"/>
    </location>
</feature>
<feature type="domain" description="RRM" evidence="9">
    <location>
        <begin position="812"/>
        <end position="887"/>
    </location>
</feature>
<dbReference type="GO" id="GO:0003723">
    <property type="term" value="F:RNA binding"/>
    <property type="evidence" value="ECO:0007669"/>
    <property type="project" value="UniProtKB-UniRule"/>
</dbReference>
<feature type="compositionally biased region" description="Polar residues" evidence="7">
    <location>
        <begin position="133"/>
        <end position="148"/>
    </location>
</feature>
<organism evidence="11 12">
    <name type="scientific">Strigops habroptila</name>
    <name type="common">Kakapo</name>
    <dbReference type="NCBI Taxonomy" id="2489341"/>
    <lineage>
        <taxon>Eukaryota</taxon>
        <taxon>Metazoa</taxon>
        <taxon>Chordata</taxon>
        <taxon>Craniata</taxon>
        <taxon>Vertebrata</taxon>
        <taxon>Euteleostomi</taxon>
        <taxon>Archelosauria</taxon>
        <taxon>Archosauria</taxon>
        <taxon>Dinosauria</taxon>
        <taxon>Saurischia</taxon>
        <taxon>Theropoda</taxon>
        <taxon>Coelurosauria</taxon>
        <taxon>Aves</taxon>
        <taxon>Neognathae</taxon>
        <taxon>Neoaves</taxon>
        <taxon>Telluraves</taxon>
        <taxon>Australaves</taxon>
        <taxon>Psittaciformes</taxon>
        <taxon>Psittacidae</taxon>
        <taxon>Strigops</taxon>
    </lineage>
</organism>
<keyword evidence="8" id="KW-0732">Signal</keyword>
<dbReference type="Ensembl" id="ENSSHBT00005016668.1">
    <property type="protein sequence ID" value="ENSSHBP00005013869.1"/>
    <property type="gene ID" value="ENSSHBG00005012138.1"/>
</dbReference>
<proteinExistence type="predicted"/>
<dbReference type="GO" id="GO:0008270">
    <property type="term" value="F:zinc ion binding"/>
    <property type="evidence" value="ECO:0007669"/>
    <property type="project" value="UniProtKB-KW"/>
</dbReference>
<feature type="compositionally biased region" description="Low complexity" evidence="7">
    <location>
        <begin position="754"/>
        <end position="767"/>
    </location>
</feature>
<dbReference type="InterPro" id="IPR000690">
    <property type="entry name" value="Matrin/U1-C_Znf_C2H2"/>
</dbReference>
<evidence type="ECO:0000256" key="4">
    <source>
        <dbReference type="ARBA" id="ARBA00022833"/>
    </source>
</evidence>
<dbReference type="PROSITE" id="PS00028">
    <property type="entry name" value="ZINC_FINGER_C2H2_1"/>
    <property type="match status" value="1"/>
</dbReference>
<keyword evidence="3" id="KW-0863">Zinc-finger</keyword>
<dbReference type="InterPro" id="IPR013087">
    <property type="entry name" value="Znf_C2H2_type"/>
</dbReference>
<evidence type="ECO:0000256" key="5">
    <source>
        <dbReference type="ARBA" id="ARBA00023242"/>
    </source>
</evidence>
<dbReference type="SUPFAM" id="SSF54928">
    <property type="entry name" value="RNA-binding domain, RBD"/>
    <property type="match status" value="3"/>
</dbReference>
<feature type="region of interest" description="Disordered" evidence="7">
    <location>
        <begin position="581"/>
        <end position="685"/>
    </location>
</feature>
<keyword evidence="5" id="KW-0539">Nucleus</keyword>
<feature type="region of interest" description="Disordered" evidence="7">
    <location>
        <begin position="1624"/>
        <end position="1817"/>
    </location>
</feature>
<feature type="compositionally biased region" description="Polar residues" evidence="7">
    <location>
        <begin position="1741"/>
        <end position="1750"/>
    </location>
</feature>
<evidence type="ECO:0000256" key="8">
    <source>
        <dbReference type="SAM" id="SignalP"/>
    </source>
</evidence>
<evidence type="ECO:0000256" key="6">
    <source>
        <dbReference type="PROSITE-ProRule" id="PRU00176"/>
    </source>
</evidence>
<sequence length="2158" mass="233141">MWKHVFTFGLCSSLCFVLFLESFAPLVNSLNLGIGSPLVLGPPPLQLAHIKTHLALQQLTSVAPNPSAPPYAWLNQAVPKSTMFSPRGTLPQRPRGPNPSGTKAPGSLRGGGASGLPRKPAPGTPQGTGTPQRFSGQETIQWTGSQRINVRVTLHRADPRKVKEKTNLHQEQKAEPRTSRWENTPCSAGTTGQKPPAPAQVSEQNSNAQTRYTPESASSILASFGLSNEDLEELSRYPDDQLTPENMPRILREIRVRKMGPSMPGLHAQSRGEDAVGGTSSVKSKVIDYGHASKYGYIEDPLDVHAFNPEVLPEDPLEARVYNPEAPSGENREDFPREQNMPPNAPLGVPPATVTCNPVFPVEDLIKLTGFQNDSSNPRSFFPPETAGKVSGLCAAPAGLPMVKPVSQPAIPPVMPPMMPPLMPPLAQPMMPPVMPPMVQQSLPQHVMPPMAQPPFSAELLAAISQHERTQREAGTSSSSGQSSTGAGQKPFQPQIEGPIKSPFGIVKASWLPVFPQADSQKIKRLPTPSMMNDYYATSPRIFPHMCSLCNVECTHMKDWILHQNTPSHIESCRQLRQQYPDWNPESHSSKRNAGDRKENQTPKRRSSSSSPSPRRSRASSSSYAPRRSRSRSSGRFRSRPRSRSPRQMRRLSPRYRSRSPQRSRNPLRTSSRPQRSSSYDWSWRRSSRYQDRKAALEAVMKTLGPGFVAAFNKHKSLQAAGQGSSGSGRSSSSQGLLEKVSGSLKKLLKASVSSKASKDGAGSSSSPAEVDDLPQSEGVEEGEEGLPTGTSAPRPTSYNRLLREELLNCGTVLQISDLPDDGFSDQDIKKIVQPFGKVSDLIVLRSRNEAFLEMNYKEAVIAAVKYGETVPVLVNGKRVKISIAEKPRAPPGQAKKTIKKRAQNVRKAAPGTKKDPNATTKKFIAGKKEKTKKSALTGESKIKKTSNTAAKSLDEDVQIPTEAEMEAEETKLSEPQNITEGDRDPEAGKAAETQAQGATNPAALLEKVSPMPQEAAVDLNELNKALIGQEATIMTIKSEEPTDPGGQVSVKQETDDSCVILISNLPEKGISVEEVSNLSKPFGGLRDVLILSSHKKAYLEISRKCADSMVKFYTCFPMSLDGNQLCITMLPQCQSVRDEEALFTALIKDSDPKVNSETVHSQFVHLGNLPDDGYRELEVVCVGLRFGKVDHYVVLKNKNKAILQLDSPKSARSMFSFLRQYPYSMGEHTLTCTLSPKGEAAEAEAVKKEVKQEEPSLGSSGLTKYPEGSGVVQRAAANPPVEPSVAKKGAVAISHVKEEVSAGHMEPSEAHLERAGRDFAARLVEAPVEKVDTGVTAASIKPAGAEPPQVKLEEMPPPPPSVEKEEAAQDDTKPVLPEPAVVPAPKKEAKEQGEGLSSPAVEPPEELSHVGKAEDVPSGCAVTPAGGEPVVVVPKVMPPSSGLAPVQVVLSAVTRTANRLDAPEKKPGFDVVKPKLETSAALLTEKKPVLKAWAAVEKKLDGAGAGREVKAEEPALRAGRAVEENPRKLLVKTGAETQKKLEQPVAKVGAVTVKAASAVSEKNEGSLVKAHLNKGAGASRADETPKAVTLNSPVCVKECSSAAKTILRAVLSLPDIAKSRVPAWRNEPSSCKGGEQKPPSKPEPQSPAVVEKKTTSKEGDAPKPESNRASLGDGSSAKANRSSVVDGKGGNGRNSSQQEKESRVESRASSKQTQEGESRSSSMKKDNSSTKVSGGGNAKPSKSGTTSSAKPKEEEELFPFNLDEFVTVDEVVEEVESPVKTRRKPPRGKRKAGAKANSSSAPSSKRRKGKRSMAHLAESELSFVTLDEIGEEEEGTAPLMAVATLEALSDPQGLVVVDEVMEEEELLSEAVKDPQSLVTLDEISEQEDLGSHKDMPRLDFEEQDLKAEPLVTVDEIGEVEELPLNEPTGLSMEDVAREDDEVAAEDTRDGASPPVPDDPSALVTVDELQEDNEDNPLVTLDEVNEDEDDFLADFNRLKEELNFVTVDEVGEEDEEEENTFPEKTLGEDDEDIVAVAGPEEEDIVAAAGPEEMEIQGDMIAEKEIIAVSKSKVGHLGSGGKEPDSKRKKLPSSGVSRAQSTPKDLDYLVPKAGFFCQICSLFYADESSVKNHCKTPLHRQNLEKFMAKQPGQERRSSR</sequence>
<dbReference type="SUPFAM" id="SSF57667">
    <property type="entry name" value="beta-beta-alpha zinc fingers"/>
    <property type="match status" value="1"/>
</dbReference>
<feature type="region of interest" description="Disordered" evidence="7">
    <location>
        <begin position="466"/>
        <end position="499"/>
    </location>
</feature>
<reference evidence="11" key="2">
    <citation type="submission" date="2025-08" db="UniProtKB">
        <authorList>
            <consortium name="Ensembl"/>
        </authorList>
    </citation>
    <scope>IDENTIFICATION</scope>
</reference>
<comment type="subcellular location">
    <subcellularLocation>
        <location evidence="1">Nucleus</location>
    </subcellularLocation>
</comment>
<feature type="compositionally biased region" description="Acidic residues" evidence="7">
    <location>
        <begin position="1767"/>
        <end position="1777"/>
    </location>
</feature>
<feature type="compositionally biased region" description="Polar residues" evidence="7">
    <location>
        <begin position="201"/>
        <end position="216"/>
    </location>
</feature>
<feature type="compositionally biased region" description="Basic and acidic residues" evidence="7">
    <location>
        <begin position="2140"/>
        <end position="2158"/>
    </location>
</feature>
<dbReference type="SMART" id="SM00355">
    <property type="entry name" value="ZnF_C2H2"/>
    <property type="match status" value="2"/>
</dbReference>
<protein>
    <submittedName>
        <fullName evidence="11">Zinc finger protein 638</fullName>
    </submittedName>
</protein>
<keyword evidence="12" id="KW-1185">Reference proteome</keyword>
<reference evidence="11 12" key="1">
    <citation type="submission" date="2019-11" db="EMBL/GenBank/DDBJ databases">
        <title>Strigops habroptila (kakapo) genome, bStrHab1, primary haplotype, v2.</title>
        <authorList>
            <person name="Jarvis E.D."/>
            <person name="Howard J."/>
            <person name="Rhie A."/>
            <person name="Phillippy A."/>
            <person name="Korlach J."/>
            <person name="Digby A."/>
            <person name="Iorns D."/>
            <person name="Eason D."/>
            <person name="Robertson B."/>
            <person name="Raemaekers T."/>
            <person name="Howe K."/>
            <person name="Lewin H."/>
            <person name="Damas J."/>
            <person name="Hastie A."/>
            <person name="Tracey A."/>
            <person name="Chow W."/>
            <person name="Fedrigo O."/>
        </authorList>
    </citation>
    <scope>NUCLEOTIDE SEQUENCE [LARGE SCALE GENOMIC DNA]</scope>
</reference>
<feature type="region of interest" description="Disordered" evidence="7">
    <location>
        <begin position="82"/>
        <end position="216"/>
    </location>
</feature>
<evidence type="ECO:0000256" key="2">
    <source>
        <dbReference type="ARBA" id="ARBA00022723"/>
    </source>
</evidence>
<feature type="region of interest" description="Disordered" evidence="7">
    <location>
        <begin position="2006"/>
        <end position="2030"/>
    </location>
</feature>
<feature type="compositionally biased region" description="Polar residues" evidence="7">
    <location>
        <begin position="2093"/>
        <end position="2102"/>
    </location>
</feature>
<evidence type="ECO:0000259" key="9">
    <source>
        <dbReference type="PROSITE" id="PS50102"/>
    </source>
</evidence>
<feature type="compositionally biased region" description="Polar residues" evidence="7">
    <location>
        <begin position="181"/>
        <end position="193"/>
    </location>
</feature>
<feature type="compositionally biased region" description="Basic and acidic residues" evidence="7">
    <location>
        <begin position="1407"/>
        <end position="1416"/>
    </location>
</feature>
<evidence type="ECO:0000256" key="7">
    <source>
        <dbReference type="SAM" id="MobiDB-lite"/>
    </source>
</evidence>
<dbReference type="SMART" id="SM00451">
    <property type="entry name" value="ZnF_U1"/>
    <property type="match status" value="2"/>
</dbReference>
<name>A0A672UFF2_STRHB</name>
<evidence type="ECO:0000313" key="12">
    <source>
        <dbReference type="Proteomes" id="UP000472266"/>
    </source>
</evidence>
<feature type="compositionally biased region" description="Basic and acidic residues" evidence="7">
    <location>
        <begin position="1699"/>
        <end position="1729"/>
    </location>
</feature>
<gene>
    <name evidence="11" type="primary">ZNF638</name>
</gene>
<feature type="signal peptide" evidence="8">
    <location>
        <begin position="1"/>
        <end position="29"/>
    </location>
</feature>
<feature type="compositionally biased region" description="Basic and acidic residues" evidence="7">
    <location>
        <begin position="155"/>
        <end position="180"/>
    </location>
</feature>
<feature type="region of interest" description="Disordered" evidence="7">
    <location>
        <begin position="2072"/>
        <end position="2102"/>
    </location>
</feature>
<keyword evidence="4" id="KW-0862">Zinc</keyword>
<accession>A0A672UFF2</accession>
<feature type="region of interest" description="Disordered" evidence="7">
    <location>
        <begin position="754"/>
        <end position="797"/>
    </location>
</feature>
<keyword evidence="2" id="KW-0479">Metal-binding</keyword>
<dbReference type="InterPro" id="IPR035979">
    <property type="entry name" value="RBD_domain_sf"/>
</dbReference>
<dbReference type="GO" id="GO:0005654">
    <property type="term" value="C:nucleoplasm"/>
    <property type="evidence" value="ECO:0007669"/>
    <property type="project" value="Ensembl"/>
</dbReference>
<evidence type="ECO:0000313" key="11">
    <source>
        <dbReference type="Ensembl" id="ENSSHBP00005013869.1"/>
    </source>
</evidence>
<feature type="compositionally biased region" description="Basic and acidic residues" evidence="7">
    <location>
        <begin position="981"/>
        <end position="990"/>
    </location>
</feature>
<dbReference type="GeneTree" id="ENSGT00940000153322"/>
<feature type="compositionally biased region" description="Basic residues" evidence="7">
    <location>
        <begin position="627"/>
        <end position="662"/>
    </location>
</feature>
<feature type="chain" id="PRO_5025553143" evidence="8">
    <location>
        <begin position="30"/>
        <end position="2158"/>
    </location>
</feature>
<dbReference type="Gene3D" id="3.30.70.330">
    <property type="match status" value="3"/>
</dbReference>
<feature type="compositionally biased region" description="Basic residues" evidence="7">
    <location>
        <begin position="1781"/>
        <end position="1794"/>
    </location>
</feature>
<dbReference type="PROSITE" id="PS50102">
    <property type="entry name" value="RRM"/>
    <property type="match status" value="1"/>
</dbReference>
<feature type="compositionally biased region" description="Acidic residues" evidence="7">
    <location>
        <begin position="770"/>
        <end position="785"/>
    </location>
</feature>
<feature type="region of interest" description="Disordered" evidence="7">
    <location>
        <begin position="1338"/>
        <end position="1419"/>
    </location>
</feature>
<feature type="compositionally biased region" description="Basic residues" evidence="7">
    <location>
        <begin position="1805"/>
        <end position="1814"/>
    </location>
</feature>
<dbReference type="Proteomes" id="UP000472266">
    <property type="component" value="Chromosome 8"/>
</dbReference>
<feature type="compositionally biased region" description="Basic and acidic residues" evidence="7">
    <location>
        <begin position="1651"/>
        <end position="1667"/>
    </location>
</feature>
<dbReference type="SMART" id="SM00360">
    <property type="entry name" value="RRM"/>
    <property type="match status" value="2"/>
</dbReference>
<feature type="region of interest" description="Disordered" evidence="7">
    <location>
        <begin position="889"/>
        <end position="1000"/>
    </location>
</feature>
<dbReference type="InParanoid" id="A0A672UFF2"/>
<dbReference type="InterPro" id="IPR012677">
    <property type="entry name" value="Nucleotide-bd_a/b_plait_sf"/>
</dbReference>
<feature type="compositionally biased region" description="Low complexity" evidence="7">
    <location>
        <begin position="663"/>
        <end position="682"/>
    </location>
</feature>
<feature type="region of interest" description="Disordered" evidence="7">
    <location>
        <begin position="324"/>
        <end position="349"/>
    </location>
</feature>
<feature type="compositionally biased region" description="Low complexity" evidence="7">
    <location>
        <begin position="608"/>
        <end position="626"/>
    </location>
</feature>
<dbReference type="InterPro" id="IPR000504">
    <property type="entry name" value="RRM_dom"/>
</dbReference>
<dbReference type="OMA" id="WDDEPHM"/>
<dbReference type="PROSITE" id="PS50171">
    <property type="entry name" value="ZF_MATRIN"/>
    <property type="match status" value="1"/>
</dbReference>
<reference evidence="11" key="3">
    <citation type="submission" date="2025-09" db="UniProtKB">
        <authorList>
            <consortium name="Ensembl"/>
        </authorList>
    </citation>
    <scope>IDENTIFICATION</scope>
</reference>